<dbReference type="EMBL" id="VNHQ01000013">
    <property type="protein sequence ID" value="TYP64250.1"/>
    <property type="molecule type" value="Genomic_DNA"/>
</dbReference>
<sequence>MTAMNPTFKAAPAQRRRGRLQLLLILAVVIGPMLLASAMYRFGFWVPETRTYDGALVATGQGRDALGVTAPVAAEPRWELLVTAPQGCAEDCQQLVYLARQINIGLAREAGRASHALASAQPLAAEYDQRLQREYPQLQRYALNPDVYGANPDLPQGAQLWIVDPHGNLVLRYDGKANGKAILDDLKHLLKISQIG</sequence>
<evidence type="ECO:0008006" key="3">
    <source>
        <dbReference type="Google" id="ProtNLM"/>
    </source>
</evidence>
<name>A0A5S5BDW3_STUST</name>
<protein>
    <recommendedName>
        <fullName evidence="3">Transmembrane protein</fullName>
    </recommendedName>
</protein>
<accession>A0A5S5BDW3</accession>
<organism evidence="1 2">
    <name type="scientific">Stutzerimonas stutzeri</name>
    <name type="common">Pseudomonas stutzeri</name>
    <dbReference type="NCBI Taxonomy" id="316"/>
    <lineage>
        <taxon>Bacteria</taxon>
        <taxon>Pseudomonadati</taxon>
        <taxon>Pseudomonadota</taxon>
        <taxon>Gammaproteobacteria</taxon>
        <taxon>Pseudomonadales</taxon>
        <taxon>Pseudomonadaceae</taxon>
        <taxon>Stutzerimonas</taxon>
    </lineage>
</organism>
<dbReference type="AlphaFoldDB" id="A0A5S5BDW3"/>
<reference evidence="1 2" key="1">
    <citation type="submission" date="2019-07" db="EMBL/GenBank/DDBJ databases">
        <title>Deep subsurface shale carbon reservoir microbial communities from Ohio and West Virginia, USA.</title>
        <authorList>
            <person name="Wrighton K."/>
        </authorList>
    </citation>
    <scope>NUCLEOTIDE SEQUENCE [LARGE SCALE GENOMIC DNA]</scope>
    <source>
        <strain evidence="1 2">NP_8Ht</strain>
    </source>
</reference>
<evidence type="ECO:0000313" key="1">
    <source>
        <dbReference type="EMBL" id="TYP64250.1"/>
    </source>
</evidence>
<gene>
    <name evidence="1" type="ORF">A9A72_1231035</name>
</gene>
<evidence type="ECO:0000313" key="2">
    <source>
        <dbReference type="Proteomes" id="UP000324282"/>
    </source>
</evidence>
<comment type="caution">
    <text evidence="1">The sequence shown here is derived from an EMBL/GenBank/DDBJ whole genome shotgun (WGS) entry which is preliminary data.</text>
</comment>
<dbReference type="Proteomes" id="UP000324282">
    <property type="component" value="Unassembled WGS sequence"/>
</dbReference>
<proteinExistence type="predicted"/>